<evidence type="ECO:0000313" key="4">
    <source>
        <dbReference type="EMBL" id="KAF2648730.1"/>
    </source>
</evidence>
<dbReference type="InterPro" id="IPR051190">
    <property type="entry name" value="Baculoviral_IAP"/>
</dbReference>
<dbReference type="EMBL" id="MU004524">
    <property type="protein sequence ID" value="KAF2648730.1"/>
    <property type="molecule type" value="Genomic_DNA"/>
</dbReference>
<keyword evidence="1" id="KW-0479">Metal-binding</keyword>
<dbReference type="Gene3D" id="1.10.1170.10">
    <property type="entry name" value="Inhibitor Of Apoptosis Protein (2mihbC-IAP-1), Chain A"/>
    <property type="match status" value="2"/>
</dbReference>
<dbReference type="AlphaFoldDB" id="A0A6A6SMA0"/>
<feature type="compositionally biased region" description="Low complexity" evidence="3">
    <location>
        <begin position="261"/>
        <end position="270"/>
    </location>
</feature>
<dbReference type="PROSITE" id="PS50143">
    <property type="entry name" value="BIR_REPEAT_2"/>
    <property type="match status" value="2"/>
</dbReference>
<feature type="compositionally biased region" description="Low complexity" evidence="3">
    <location>
        <begin position="228"/>
        <end position="238"/>
    </location>
</feature>
<feature type="region of interest" description="Disordered" evidence="3">
    <location>
        <begin position="310"/>
        <end position="345"/>
    </location>
</feature>
<dbReference type="OrthoDB" id="2196114at2759"/>
<organism evidence="4 5">
    <name type="scientific">Lophiostoma macrostomum CBS 122681</name>
    <dbReference type="NCBI Taxonomy" id="1314788"/>
    <lineage>
        <taxon>Eukaryota</taxon>
        <taxon>Fungi</taxon>
        <taxon>Dikarya</taxon>
        <taxon>Ascomycota</taxon>
        <taxon>Pezizomycotina</taxon>
        <taxon>Dothideomycetes</taxon>
        <taxon>Pleosporomycetidae</taxon>
        <taxon>Pleosporales</taxon>
        <taxon>Lophiostomataceae</taxon>
        <taxon>Lophiostoma</taxon>
    </lineage>
</organism>
<name>A0A6A6SMA0_9PLEO</name>
<gene>
    <name evidence="4" type="ORF">K491DRAFT_698683</name>
</gene>
<dbReference type="GO" id="GO:0046872">
    <property type="term" value="F:metal ion binding"/>
    <property type="evidence" value="ECO:0007669"/>
    <property type="project" value="UniProtKB-KW"/>
</dbReference>
<proteinExistence type="predicted"/>
<dbReference type="CDD" id="cd00022">
    <property type="entry name" value="BIR"/>
    <property type="match status" value="2"/>
</dbReference>
<dbReference type="PANTHER" id="PTHR46771">
    <property type="entry name" value="DETERIN"/>
    <property type="match status" value="1"/>
</dbReference>
<evidence type="ECO:0000313" key="5">
    <source>
        <dbReference type="Proteomes" id="UP000799324"/>
    </source>
</evidence>
<dbReference type="Pfam" id="PF00653">
    <property type="entry name" value="BIR"/>
    <property type="match status" value="2"/>
</dbReference>
<feature type="region of interest" description="Disordered" evidence="3">
    <location>
        <begin position="217"/>
        <end position="240"/>
    </location>
</feature>
<reference evidence="4" key="1">
    <citation type="journal article" date="2020" name="Stud. Mycol.">
        <title>101 Dothideomycetes genomes: a test case for predicting lifestyles and emergence of pathogens.</title>
        <authorList>
            <person name="Haridas S."/>
            <person name="Albert R."/>
            <person name="Binder M."/>
            <person name="Bloem J."/>
            <person name="Labutti K."/>
            <person name="Salamov A."/>
            <person name="Andreopoulos B."/>
            <person name="Baker S."/>
            <person name="Barry K."/>
            <person name="Bills G."/>
            <person name="Bluhm B."/>
            <person name="Cannon C."/>
            <person name="Castanera R."/>
            <person name="Culley D."/>
            <person name="Daum C."/>
            <person name="Ezra D."/>
            <person name="Gonzalez J."/>
            <person name="Henrissat B."/>
            <person name="Kuo A."/>
            <person name="Liang C."/>
            <person name="Lipzen A."/>
            <person name="Lutzoni F."/>
            <person name="Magnuson J."/>
            <person name="Mondo S."/>
            <person name="Nolan M."/>
            <person name="Ohm R."/>
            <person name="Pangilinan J."/>
            <person name="Park H.-J."/>
            <person name="Ramirez L."/>
            <person name="Alfaro M."/>
            <person name="Sun H."/>
            <person name="Tritt A."/>
            <person name="Yoshinaga Y."/>
            <person name="Zwiers L.-H."/>
            <person name="Turgeon B."/>
            <person name="Goodwin S."/>
            <person name="Spatafora J."/>
            <person name="Crous P."/>
            <person name="Grigoriev I."/>
        </authorList>
    </citation>
    <scope>NUCLEOTIDE SEQUENCE</scope>
    <source>
        <strain evidence="4">CBS 122681</strain>
    </source>
</reference>
<protein>
    <submittedName>
        <fullName evidence="4">Inhibitor of apoptosis repeat-containing protein</fullName>
    </submittedName>
</protein>
<evidence type="ECO:0000256" key="2">
    <source>
        <dbReference type="ARBA" id="ARBA00022833"/>
    </source>
</evidence>
<evidence type="ECO:0000256" key="1">
    <source>
        <dbReference type="ARBA" id="ARBA00022723"/>
    </source>
</evidence>
<dbReference type="PANTHER" id="PTHR46771:SF5">
    <property type="entry name" value="DETERIN"/>
    <property type="match status" value="1"/>
</dbReference>
<dbReference type="SUPFAM" id="SSF57924">
    <property type="entry name" value="Inhibitor of apoptosis (IAP) repeat"/>
    <property type="match status" value="2"/>
</dbReference>
<dbReference type="Proteomes" id="UP000799324">
    <property type="component" value="Unassembled WGS sequence"/>
</dbReference>
<dbReference type="InterPro" id="IPR001370">
    <property type="entry name" value="BIR_rpt"/>
</dbReference>
<feature type="compositionally biased region" description="Basic residues" evidence="3">
    <location>
        <begin position="20"/>
        <end position="32"/>
    </location>
</feature>
<feature type="region of interest" description="Disordered" evidence="3">
    <location>
        <begin position="430"/>
        <end position="499"/>
    </location>
</feature>
<accession>A0A6A6SMA0</accession>
<evidence type="ECO:0000256" key="3">
    <source>
        <dbReference type="SAM" id="MobiDB-lite"/>
    </source>
</evidence>
<sequence length="602" mass="66252">MKPSIACLQSRLDTFGSSSNRRRTSSRSKKIHSSWPLQSPPAYDLAYAGFIWKPTSASPDNVQCFHCGCQLDGWEPTDNPSFEHLTHSPECAFAINAGIRYRHGDPQRAEENPLSDKMRAARSQTYGDMWPLNSDDGFPSVEQMVDAGFFYDPGVDAPDGATCPYCSMSLDAWDAGDDPLEEHRRREDSCLFFALKELYYPTSVPHTEDTIVVETAKPGKKGKRSSKAATTGTGRTTRQSVGVEAMEYSHMEEQSLISQPASKKATTSKALKGKRTKRVVSSDVESEPNHNKPLPAIPIEDSIMRDESPDLAPTATASRNATKVAGKATGRGWKASKTTKRDSNASIISASTRQTRRNKVAADDSIISVGPSATRPTRGQKRISDAPSIQPEIESDIEPIIDSFPQPVKSQKTVTQSNVGRAVLLTSTLDTRSKKRTSDEAELLPQPARPVRGKKRVSEESDLQPANKRSKRISDNSNAPPIDHIASPNTNVDSNPQAADRFDWPTFSLPESAIASTPKQEPARPMDWISTDVETFFEDFKNEMMATSLTAAEKQMTIREYLVHNSKVAEEVLRANCARQIELLDKEGKRALETLAAIPVAE</sequence>
<feature type="compositionally biased region" description="Polar residues" evidence="3">
    <location>
        <begin position="487"/>
        <end position="497"/>
    </location>
</feature>
<dbReference type="SMART" id="SM00238">
    <property type="entry name" value="BIR"/>
    <property type="match status" value="2"/>
</dbReference>
<keyword evidence="2" id="KW-0862">Zinc</keyword>
<feature type="region of interest" description="Disordered" evidence="3">
    <location>
        <begin position="15"/>
        <end position="37"/>
    </location>
</feature>
<keyword evidence="5" id="KW-1185">Reference proteome</keyword>
<feature type="region of interest" description="Disordered" evidence="3">
    <location>
        <begin position="253"/>
        <end position="297"/>
    </location>
</feature>